<feature type="domain" description="Ionotropic glutamate receptor C-terminal" evidence="12">
    <location>
        <begin position="486"/>
        <end position="831"/>
    </location>
</feature>
<comment type="caution">
    <text evidence="13">The sequence shown here is derived from an EMBL/GenBank/DDBJ whole genome shotgun (WGS) entry which is preliminary data.</text>
</comment>
<keyword evidence="2" id="KW-0813">Transport</keyword>
<evidence type="ECO:0000256" key="8">
    <source>
        <dbReference type="ARBA" id="ARBA00023180"/>
    </source>
</evidence>
<gene>
    <name evidence="13" type="ORF">KI387_031005</name>
</gene>
<evidence type="ECO:0000259" key="12">
    <source>
        <dbReference type="SMART" id="SM00079"/>
    </source>
</evidence>
<feature type="transmembrane region" description="Helical" evidence="11">
    <location>
        <begin position="602"/>
        <end position="628"/>
    </location>
</feature>
<keyword evidence="9" id="KW-1071">Ligand-gated ion channel</keyword>
<dbReference type="EMBL" id="JAHRHJ020000010">
    <property type="protein sequence ID" value="KAH9299323.1"/>
    <property type="molecule type" value="Genomic_DNA"/>
</dbReference>
<dbReference type="Gene3D" id="1.10.287.70">
    <property type="match status" value="1"/>
</dbReference>
<dbReference type="Pfam" id="PF01094">
    <property type="entry name" value="ANF_receptor"/>
    <property type="match status" value="1"/>
</dbReference>
<dbReference type="Gene3D" id="3.40.50.2300">
    <property type="match status" value="1"/>
</dbReference>
<dbReference type="InterPro" id="IPR001828">
    <property type="entry name" value="ANF_lig-bd_rcpt"/>
</dbReference>
<keyword evidence="14" id="KW-1185">Reference proteome</keyword>
<reference evidence="13 14" key="1">
    <citation type="journal article" date="2021" name="Nat. Plants">
        <title>The Taxus genome provides insights into paclitaxel biosynthesis.</title>
        <authorList>
            <person name="Xiong X."/>
            <person name="Gou J."/>
            <person name="Liao Q."/>
            <person name="Li Y."/>
            <person name="Zhou Q."/>
            <person name="Bi G."/>
            <person name="Li C."/>
            <person name="Du R."/>
            <person name="Wang X."/>
            <person name="Sun T."/>
            <person name="Guo L."/>
            <person name="Liang H."/>
            <person name="Lu P."/>
            <person name="Wu Y."/>
            <person name="Zhang Z."/>
            <person name="Ro D.K."/>
            <person name="Shang Y."/>
            <person name="Huang S."/>
            <person name="Yan J."/>
        </authorList>
    </citation>
    <scope>NUCLEOTIDE SEQUENCE [LARGE SCALE GENOMIC DNA]</scope>
    <source>
        <strain evidence="13">Ta-2019</strain>
    </source>
</reference>
<evidence type="ECO:0000313" key="14">
    <source>
        <dbReference type="Proteomes" id="UP000824469"/>
    </source>
</evidence>
<dbReference type="GO" id="GO:0016020">
    <property type="term" value="C:membrane"/>
    <property type="evidence" value="ECO:0007669"/>
    <property type="project" value="UniProtKB-SubCell"/>
</dbReference>
<dbReference type="Pfam" id="PF00060">
    <property type="entry name" value="Lig_chan"/>
    <property type="match status" value="1"/>
</dbReference>
<dbReference type="SUPFAM" id="SSF53850">
    <property type="entry name" value="Periplasmic binding protein-like II"/>
    <property type="match status" value="1"/>
</dbReference>
<evidence type="ECO:0000256" key="11">
    <source>
        <dbReference type="SAM" id="Phobius"/>
    </source>
</evidence>
<organism evidence="13 14">
    <name type="scientific">Taxus chinensis</name>
    <name type="common">Chinese yew</name>
    <name type="synonym">Taxus wallichiana var. chinensis</name>
    <dbReference type="NCBI Taxonomy" id="29808"/>
    <lineage>
        <taxon>Eukaryota</taxon>
        <taxon>Viridiplantae</taxon>
        <taxon>Streptophyta</taxon>
        <taxon>Embryophyta</taxon>
        <taxon>Tracheophyta</taxon>
        <taxon>Spermatophyta</taxon>
        <taxon>Pinopsida</taxon>
        <taxon>Pinidae</taxon>
        <taxon>Conifers II</taxon>
        <taxon>Cupressales</taxon>
        <taxon>Taxaceae</taxon>
        <taxon>Taxus</taxon>
    </lineage>
</organism>
<keyword evidence="8" id="KW-0325">Glycoprotein</keyword>
<sequence length="850" mass="94769">MGTVLCYSGSNTTLRGYVDSDMAGDVDSRRSTTGYIYTVGGTAVSWISRLQKLVALSTTEAEYVAATEASKEMIWLQQLLEELGNKQEECKLHSDSQSVIHLAKNSAFHSRAKHIQLRYHFIRTALEEEKLKLEKIHTSQNPADMMTKVFGNEVVAILVQEFKISKFMAPIAEAVDVPILSLSDADGFVTGNGSTVLSHNYDDMEAIAAIVGYFQWKEVILLYQDEEFWLSGVNALSEALEERGKRVSQTAALPSISEGDQVRKSLRQLNTSYIRAFIVYTSVDVAMNLFSIADGLGMMTEGYAWIVTDSIASSLDFLNSSHLNTIQGIVGVKRLPTPQFTEMQKRLQLNSSDDGTSRIGIEAYNSLMIVAKAIAILVSQGKEVGYKGNIPNNNMDFLASMKFLTGGKLLRQEIDSLKYSAVNYNRGSRDYQIEIINIVGRGSYRRVGFWGKRKGLLRSGGKQGNNTLSPIMWPGDTVQAPNGYRKLVVGKIMSKSTSNFSEILGRLSGYTRETFETAVNAVPYDLPFVFATLNIGNSSFSGFDQLITDLLDRKDIDGVAGDSTILWNRSLYVDFTQPYSKMVMAMMVPITSMRQTTWSWSFLRPFTAGLWAVVGVFFVFTTFLVWLVERHDNAEFTGEIVKQVITSLTFSFTAFVDFSQREEVKGSFGKGIVAMWLIVAFILSNSYTAYLTTILTVESLAPTLTNMNTLTRSKFKIGYSNTSLARNFLIQDLKIPKERLVSLKSAEDYVQKLTSGEVGAIVEENLYMEILKHLYPCAKFTIVDRAYFDTGGLGFFFRKGSPYVSEISQAVLNISAKYNVLEGINNKWFGKTQLCLDMDMETGNESIPIP</sequence>
<dbReference type="FunFam" id="3.40.50.2300:FF:000081">
    <property type="entry name" value="Glutamate receptor"/>
    <property type="match status" value="1"/>
</dbReference>
<dbReference type="Proteomes" id="UP000824469">
    <property type="component" value="Unassembled WGS sequence"/>
</dbReference>
<keyword evidence="6 11" id="KW-0472">Membrane</keyword>
<dbReference type="InterPro" id="IPR028082">
    <property type="entry name" value="Peripla_BP_I"/>
</dbReference>
<evidence type="ECO:0000256" key="7">
    <source>
        <dbReference type="ARBA" id="ARBA00023170"/>
    </source>
</evidence>
<evidence type="ECO:0000256" key="2">
    <source>
        <dbReference type="ARBA" id="ARBA00022448"/>
    </source>
</evidence>
<feature type="non-terminal residue" evidence="13">
    <location>
        <position position="1"/>
    </location>
</feature>
<keyword evidence="5" id="KW-0406">Ion transport</keyword>
<evidence type="ECO:0000256" key="6">
    <source>
        <dbReference type="ARBA" id="ARBA00023136"/>
    </source>
</evidence>
<dbReference type="PANTHER" id="PTHR18966">
    <property type="entry name" value="IONOTROPIC GLUTAMATE RECEPTOR"/>
    <property type="match status" value="1"/>
</dbReference>
<feature type="transmembrane region" description="Helical" evidence="11">
    <location>
        <begin position="671"/>
        <end position="690"/>
    </location>
</feature>
<dbReference type="SUPFAM" id="SSF53822">
    <property type="entry name" value="Periplasmic binding protein-like I"/>
    <property type="match status" value="1"/>
</dbReference>
<keyword evidence="4 11" id="KW-1133">Transmembrane helix</keyword>
<evidence type="ECO:0000256" key="9">
    <source>
        <dbReference type="ARBA" id="ARBA00023286"/>
    </source>
</evidence>
<dbReference type="InterPro" id="IPR001320">
    <property type="entry name" value="Iontro_rcpt_C"/>
</dbReference>
<evidence type="ECO:0000256" key="4">
    <source>
        <dbReference type="ARBA" id="ARBA00022989"/>
    </source>
</evidence>
<proteinExistence type="predicted"/>
<keyword evidence="3 11" id="KW-0812">Transmembrane</keyword>
<dbReference type="InterPro" id="IPR015683">
    <property type="entry name" value="Ionotropic_Glu_rcpt"/>
</dbReference>
<keyword evidence="7" id="KW-0675">Receptor</keyword>
<evidence type="ECO:0000256" key="3">
    <source>
        <dbReference type="ARBA" id="ARBA00022692"/>
    </source>
</evidence>
<comment type="subcellular location">
    <subcellularLocation>
        <location evidence="1">Membrane</location>
        <topology evidence="1">Multi-pass membrane protein</topology>
    </subcellularLocation>
</comment>
<protein>
    <recommendedName>
        <fullName evidence="12">Ionotropic glutamate receptor C-terminal domain-containing protein</fullName>
    </recommendedName>
</protein>
<accession>A0AA38CI29</accession>
<keyword evidence="10" id="KW-0407">Ion channel</keyword>
<evidence type="ECO:0000256" key="5">
    <source>
        <dbReference type="ARBA" id="ARBA00023065"/>
    </source>
</evidence>
<name>A0AA38CI29_TAXCH</name>
<dbReference type="Gene3D" id="3.40.190.10">
    <property type="entry name" value="Periplasmic binding protein-like II"/>
    <property type="match status" value="2"/>
</dbReference>
<dbReference type="GO" id="GO:0015276">
    <property type="term" value="F:ligand-gated monoatomic ion channel activity"/>
    <property type="evidence" value="ECO:0007669"/>
    <property type="project" value="InterPro"/>
</dbReference>
<evidence type="ECO:0000256" key="10">
    <source>
        <dbReference type="ARBA" id="ARBA00023303"/>
    </source>
</evidence>
<evidence type="ECO:0000256" key="1">
    <source>
        <dbReference type="ARBA" id="ARBA00004141"/>
    </source>
</evidence>
<dbReference type="SMART" id="SM00079">
    <property type="entry name" value="PBPe"/>
    <property type="match status" value="1"/>
</dbReference>
<dbReference type="AlphaFoldDB" id="A0AA38CI29"/>
<evidence type="ECO:0000313" key="13">
    <source>
        <dbReference type="EMBL" id="KAH9299323.1"/>
    </source>
</evidence>
<dbReference type="CDD" id="cd09272">
    <property type="entry name" value="RNase_HI_RT_Ty1"/>
    <property type="match status" value="1"/>
</dbReference>